<sequence length="146" mass="14903">MRSRGERGDHGQTSLLIIGFAVVGLLVIVVVVDASAAYLRRQALDSLADGAALAAADGVQSEQIYLGGLGERAQLDPAVAHSYAAEYLAASGAAGRYPGLRFSVQTSAEVVVVRVTAPLEMPFSPPGWAADATVTGTAASYVAVGD</sequence>
<feature type="domain" description="Putative Flp pilus-assembly TadG-like N-terminal" evidence="2">
    <location>
        <begin position="11"/>
        <end position="57"/>
    </location>
</feature>
<evidence type="ECO:0000256" key="1">
    <source>
        <dbReference type="SAM" id="Phobius"/>
    </source>
</evidence>
<dbReference type="EMBL" id="CADCUJ010000028">
    <property type="protein sequence ID" value="CAA9338290.1"/>
    <property type="molecule type" value="Genomic_DNA"/>
</dbReference>
<dbReference type="AlphaFoldDB" id="A0A6J4LQN6"/>
<accession>A0A6J4LQN6</accession>
<evidence type="ECO:0000259" key="2">
    <source>
        <dbReference type="Pfam" id="PF13400"/>
    </source>
</evidence>
<keyword evidence="1" id="KW-0472">Membrane</keyword>
<reference evidence="3" key="1">
    <citation type="submission" date="2020-02" db="EMBL/GenBank/DDBJ databases">
        <authorList>
            <person name="Meier V. D."/>
        </authorList>
    </citation>
    <scope>NUCLEOTIDE SEQUENCE</scope>
    <source>
        <strain evidence="3">AVDCRST_MAG72</strain>
    </source>
</reference>
<evidence type="ECO:0000313" key="3">
    <source>
        <dbReference type="EMBL" id="CAA9338290.1"/>
    </source>
</evidence>
<feature type="transmembrane region" description="Helical" evidence="1">
    <location>
        <begin position="15"/>
        <end position="39"/>
    </location>
</feature>
<dbReference type="InterPro" id="IPR028087">
    <property type="entry name" value="Tad_N"/>
</dbReference>
<gene>
    <name evidence="3" type="ORF">AVDCRST_MAG72-654</name>
</gene>
<dbReference type="Pfam" id="PF13400">
    <property type="entry name" value="Tad"/>
    <property type="match status" value="1"/>
</dbReference>
<keyword evidence="1" id="KW-0812">Transmembrane</keyword>
<name>A0A6J4LQN6_9ACTN</name>
<keyword evidence="1" id="KW-1133">Transmembrane helix</keyword>
<protein>
    <recommendedName>
        <fullName evidence="2">Putative Flp pilus-assembly TadG-like N-terminal domain-containing protein</fullName>
    </recommendedName>
</protein>
<organism evidence="3">
    <name type="scientific">uncultured Nocardioidaceae bacterium</name>
    <dbReference type="NCBI Taxonomy" id="253824"/>
    <lineage>
        <taxon>Bacteria</taxon>
        <taxon>Bacillati</taxon>
        <taxon>Actinomycetota</taxon>
        <taxon>Actinomycetes</taxon>
        <taxon>Propionibacteriales</taxon>
        <taxon>Nocardioidaceae</taxon>
        <taxon>environmental samples</taxon>
    </lineage>
</organism>
<proteinExistence type="predicted"/>